<dbReference type="InterPro" id="IPR037524">
    <property type="entry name" value="PA14/GLEYA"/>
</dbReference>
<dbReference type="AlphaFoldDB" id="A0A9W3SIZ8"/>
<dbReference type="Gene3D" id="2.60.120.240">
    <property type="entry name" value="Protective antigen, heptamerisation domain"/>
    <property type="match status" value="1"/>
</dbReference>
<dbReference type="Gene3D" id="3.10.20.110">
    <property type="match status" value="1"/>
</dbReference>
<accession>A0A9W3SIZ8</accession>
<feature type="domain" description="PA14" evidence="1">
    <location>
        <begin position="45"/>
        <end position="184"/>
    </location>
</feature>
<dbReference type="InterPro" id="IPR035331">
    <property type="entry name" value="Binary_toxB_3"/>
</dbReference>
<dbReference type="SMART" id="SM00758">
    <property type="entry name" value="PA14"/>
    <property type="match status" value="1"/>
</dbReference>
<keyword evidence="2" id="KW-0614">Plasmid</keyword>
<dbReference type="Proteomes" id="UP000092743">
    <property type="component" value="Plasmid p120510"/>
</dbReference>
<dbReference type="InterPro" id="IPR035088">
    <property type="entry name" value="PA_Ca-bd"/>
</dbReference>
<protein>
    <submittedName>
        <fullName evidence="2">Vegetative insecticial-like protein</fullName>
    </submittedName>
</protein>
<dbReference type="PROSITE" id="PS51820">
    <property type="entry name" value="PA14"/>
    <property type="match status" value="1"/>
</dbReference>
<dbReference type="InterPro" id="IPR037149">
    <property type="entry name" value="PA_heptamer_dom_sf"/>
</dbReference>
<dbReference type="InterPro" id="IPR011658">
    <property type="entry name" value="PA14_dom"/>
</dbReference>
<evidence type="ECO:0000313" key="3">
    <source>
        <dbReference type="Proteomes" id="UP000092743"/>
    </source>
</evidence>
<dbReference type="Gene3D" id="3.90.182.10">
    <property type="entry name" value="Toxin - Anthrax Protective Antigen,domain 1"/>
    <property type="match status" value="1"/>
</dbReference>
<dbReference type="EMBL" id="CP015353">
    <property type="protein sequence ID" value="ANS52017.1"/>
    <property type="molecule type" value="Genomic_DNA"/>
</dbReference>
<dbReference type="GO" id="GO:0005576">
    <property type="term" value="C:extracellular region"/>
    <property type="evidence" value="ECO:0007669"/>
    <property type="project" value="InterPro"/>
</dbReference>
<reference evidence="2 3" key="1">
    <citation type="submission" date="2016-04" db="EMBL/GenBank/DDBJ databases">
        <title>High quality genome of the nematocidal Bacillus thuringiensis MYBT18246.</title>
        <authorList>
            <person name="Hollensteiner J."/>
            <person name="Poehlein A."/>
            <person name="Sproeer C."/>
            <person name="Bunk B."/>
            <person name="Rosenstiel P."/>
            <person name="Schulenburg H."/>
            <person name="Liesegang H."/>
        </authorList>
    </citation>
    <scope>NUCLEOTIDE SEQUENCE [LARGE SCALE GENOMIC DNA]</scope>
    <source>
        <strain evidence="2 3">MYBT18246</strain>
        <plasmid evidence="2 3">p120510</plasmid>
    </source>
</reference>
<dbReference type="InterPro" id="IPR003896">
    <property type="entry name" value="Bacterial_exotoxin_B"/>
</dbReference>
<dbReference type="PRINTS" id="PR01391">
    <property type="entry name" value="BINARYTOXINB"/>
</dbReference>
<dbReference type="Gene3D" id="2.10.270.10">
    <property type="entry name" value="Cholin Binding"/>
    <property type="match status" value="1"/>
</dbReference>
<dbReference type="GO" id="GO:0051260">
    <property type="term" value="P:protein homooligomerization"/>
    <property type="evidence" value="ECO:0007669"/>
    <property type="project" value="InterPro"/>
</dbReference>
<sequence length="770" mass="86729">MKVKIINKVYMCLITGLIGNQIGSNFHSSHAYAYQTDSQICCTVDDNQEFMGYYFTDKQFKDMVLMGQTQNGKLLVTKEEVKDLLNAEQQNIQSARWMGYIKPSESGEYTFSTSSNEHVIMQVDNKTVIDRSLMQNKIQLEKGKIYEIKIEYLPQLSNSKSSLVNLQLFWETSTINKEVIPKQNRLTPDFSRKQHQDKLIPDENLFTGSTINHRVSRSLSEKDEHLDTDDDSIPDVWEENGYTIQRKMAVKWDDTHAEKGYKKYRSNPYEAHTAGDPYTDYEKASGKIDGATKKEAQNPLVAAYPNIGVKMESLVISKNQESTALYGEGTNHTVGARTSNSKTLETSEGISTTASANLSASLMPSLTVNTSITSTFNQSQSSTAIMEKENSSTWERNWSQTIGIQTGEAAYLGARLRYTNIGTAPAYKVKPTISLGIGKNATLATIKAKENQIANRINPDETYPDLSSLPILLNKIDDFGTMPISINIDQLSELEQRKRVQLDSTQYDAMVAGKGRLSHEEWNGYINEINYKTARLVFINPKQEVERRIAAPVDLEDPENAYPDITVDEALSIAVDDFKETADKGFQYGSYIFESLHFIYDEATAETVEKQARKQLNGKIDPMKLKLQAKMNIQITPKGWVTNQKTGEKYYYDEKGIKVTDTHIIEGKQYYFDKDGVLQNILFKLGSYFGKLIFSVEEDTLHAEAEDGGKGIGHFSKKWNVYSDDNLITQFDEKTPTAVVASTINQLNIKGSSFRIAPEVLVQTSHDGKI</sequence>
<evidence type="ECO:0000259" key="1">
    <source>
        <dbReference type="PROSITE" id="PS51820"/>
    </source>
</evidence>
<organism evidence="2 3">
    <name type="scientific">Bacillus thuringiensis</name>
    <dbReference type="NCBI Taxonomy" id="1428"/>
    <lineage>
        <taxon>Bacteria</taxon>
        <taxon>Bacillati</taxon>
        <taxon>Bacillota</taxon>
        <taxon>Bacilli</taxon>
        <taxon>Bacillales</taxon>
        <taxon>Bacillaceae</taxon>
        <taxon>Bacillus</taxon>
        <taxon>Bacillus cereus group</taxon>
    </lineage>
</organism>
<name>A0A9W3SIZ8_BACTU</name>
<evidence type="ECO:0000313" key="2">
    <source>
        <dbReference type="EMBL" id="ANS52017.1"/>
    </source>
</evidence>
<dbReference type="Pfam" id="PF03495">
    <property type="entry name" value="Binary_toxB"/>
    <property type="match status" value="1"/>
</dbReference>
<dbReference type="Pfam" id="PF17476">
    <property type="entry name" value="Binary_toxB_3"/>
    <property type="match status" value="1"/>
</dbReference>
<dbReference type="SUPFAM" id="SSF56988">
    <property type="entry name" value="Anthrax protective antigen"/>
    <property type="match status" value="1"/>
</dbReference>
<dbReference type="RefSeq" id="WP_065486626.1">
    <property type="nucleotide sequence ID" value="NZ_CP015353.1"/>
</dbReference>
<dbReference type="Pfam" id="PF17475">
    <property type="entry name" value="Binary_toxB_2"/>
    <property type="match status" value="1"/>
</dbReference>
<dbReference type="Pfam" id="PF07691">
    <property type="entry name" value="PA14"/>
    <property type="match status" value="1"/>
</dbReference>
<dbReference type="InterPro" id="IPR027439">
    <property type="entry name" value="PA_heptamer_dom"/>
</dbReference>
<gene>
    <name evidence="2" type="primary">vip</name>
    <name evidence="2" type="ORF">BT246_67250</name>
</gene>
<proteinExistence type="predicted"/>
<geneLocation type="plasmid" evidence="2 3">
    <name>p120510</name>
</geneLocation>